<sequence length="263" mass="27895">MGRQVGREGAGETGVVETINAEGAGPVVLACEHASNVIPAEFTDLGLGAEALESHIAWDPGARAVALRLSALLDAPLVAQHVSRLVYDCNRPPHAADATPAQSETYTIPGNAGLTAEERTRRAKFYYEPFRTALAACLDARLAGTGAPALVTIHSFTPVYFGMPRDVGLGILHDRDRRLADALLASLAGESGWIVRRNEPYGPEDGVTHTLADQALPRGIDNVMIEIRNDLIADTAGQEKVARLLGRHLQKALAAPAGEMVAK</sequence>
<organism evidence="1 2">
    <name type="scientific">Chelativorans salis</name>
    <dbReference type="NCBI Taxonomy" id="2978478"/>
    <lineage>
        <taxon>Bacteria</taxon>
        <taxon>Pseudomonadati</taxon>
        <taxon>Pseudomonadota</taxon>
        <taxon>Alphaproteobacteria</taxon>
        <taxon>Hyphomicrobiales</taxon>
        <taxon>Phyllobacteriaceae</taxon>
        <taxon>Chelativorans</taxon>
    </lineage>
</organism>
<keyword evidence="2" id="KW-1185">Reference proteome</keyword>
<evidence type="ECO:0000313" key="2">
    <source>
        <dbReference type="Proteomes" id="UP001320831"/>
    </source>
</evidence>
<dbReference type="EMBL" id="JAOCZP010000001">
    <property type="protein sequence ID" value="MCT7374268.1"/>
    <property type="molecule type" value="Genomic_DNA"/>
</dbReference>
<dbReference type="InterPro" id="IPR011227">
    <property type="entry name" value="UCP029730"/>
</dbReference>
<comment type="caution">
    <text evidence="1">The sequence shown here is derived from an EMBL/GenBank/DDBJ whole genome shotgun (WGS) entry which is preliminary data.</text>
</comment>
<reference evidence="1 2" key="1">
    <citation type="submission" date="2022-09" db="EMBL/GenBank/DDBJ databases">
        <title>Chelativorans salina sp. nov., a novel slightly halophilic bacterium isolated from a saline lake sediment enrichment.</title>
        <authorList>
            <person name="Gao L."/>
            <person name="Fang B.-Z."/>
            <person name="Li W.-J."/>
        </authorList>
    </citation>
    <scope>NUCLEOTIDE SEQUENCE [LARGE SCALE GENOMIC DNA]</scope>
    <source>
        <strain evidence="1 2">EGI FJ00035</strain>
    </source>
</reference>
<accession>A0ABT2LLL8</accession>
<gene>
    <name evidence="1" type="ORF">N5A92_04375</name>
</gene>
<dbReference type="Proteomes" id="UP001320831">
    <property type="component" value="Unassembled WGS sequence"/>
</dbReference>
<dbReference type="SUPFAM" id="SSF53187">
    <property type="entry name" value="Zn-dependent exopeptidases"/>
    <property type="match status" value="1"/>
</dbReference>
<evidence type="ECO:0000313" key="1">
    <source>
        <dbReference type="EMBL" id="MCT7374268.1"/>
    </source>
</evidence>
<dbReference type="PIRSF" id="PIRSF029730">
    <property type="entry name" value="UCP029730"/>
    <property type="match status" value="1"/>
</dbReference>
<name>A0ABT2LLL8_9HYPH</name>
<dbReference type="InterPro" id="IPR007709">
    <property type="entry name" value="N-FG_amidohydro"/>
</dbReference>
<protein>
    <submittedName>
        <fullName evidence="1">N-formylglutamate amidohydrolase</fullName>
    </submittedName>
</protein>
<dbReference type="Pfam" id="PF05013">
    <property type="entry name" value="FGase"/>
    <property type="match status" value="1"/>
</dbReference>
<proteinExistence type="predicted"/>
<dbReference type="Gene3D" id="3.40.630.40">
    <property type="entry name" value="Zn-dependent exopeptidases"/>
    <property type="match status" value="1"/>
</dbReference>